<keyword evidence="2" id="KW-1185">Reference proteome</keyword>
<reference evidence="1 2" key="1">
    <citation type="journal article" date="2018" name="Front. Plant Sci.">
        <title>Red Clover (Trifolium pratense) and Zigzag Clover (T. medium) - A Picture of Genomic Similarities and Differences.</title>
        <authorList>
            <person name="Dluhosova J."/>
            <person name="Istvanek J."/>
            <person name="Nedelnik J."/>
            <person name="Repkova J."/>
        </authorList>
    </citation>
    <scope>NUCLEOTIDE SEQUENCE [LARGE SCALE GENOMIC DNA]</scope>
    <source>
        <strain evidence="2">cv. 10/8</strain>
        <tissue evidence="1">Leaf</tissue>
    </source>
</reference>
<evidence type="ECO:0000313" key="1">
    <source>
        <dbReference type="EMBL" id="MCI87347.1"/>
    </source>
</evidence>
<organism evidence="1 2">
    <name type="scientific">Trifolium medium</name>
    <dbReference type="NCBI Taxonomy" id="97028"/>
    <lineage>
        <taxon>Eukaryota</taxon>
        <taxon>Viridiplantae</taxon>
        <taxon>Streptophyta</taxon>
        <taxon>Embryophyta</taxon>
        <taxon>Tracheophyta</taxon>
        <taxon>Spermatophyta</taxon>
        <taxon>Magnoliopsida</taxon>
        <taxon>eudicotyledons</taxon>
        <taxon>Gunneridae</taxon>
        <taxon>Pentapetalae</taxon>
        <taxon>rosids</taxon>
        <taxon>fabids</taxon>
        <taxon>Fabales</taxon>
        <taxon>Fabaceae</taxon>
        <taxon>Papilionoideae</taxon>
        <taxon>50 kb inversion clade</taxon>
        <taxon>NPAAA clade</taxon>
        <taxon>Hologalegina</taxon>
        <taxon>IRL clade</taxon>
        <taxon>Trifolieae</taxon>
        <taxon>Trifolium</taxon>
    </lineage>
</organism>
<sequence length="52" mass="5631">TVGSPMGTNSRRVVKAVEEEKEAEVIATSVEKWVTRLLSAHRKKTSVSYAGG</sequence>
<name>A0A392VHG4_9FABA</name>
<comment type="caution">
    <text evidence="1">The sequence shown here is derived from an EMBL/GenBank/DDBJ whole genome shotgun (WGS) entry which is preliminary data.</text>
</comment>
<dbReference type="Proteomes" id="UP000265520">
    <property type="component" value="Unassembled WGS sequence"/>
</dbReference>
<protein>
    <submittedName>
        <fullName evidence="1">Uncharacterized protein</fullName>
    </submittedName>
</protein>
<dbReference type="AlphaFoldDB" id="A0A392VHG4"/>
<feature type="non-terminal residue" evidence="1">
    <location>
        <position position="1"/>
    </location>
</feature>
<proteinExistence type="predicted"/>
<accession>A0A392VHG4</accession>
<evidence type="ECO:0000313" key="2">
    <source>
        <dbReference type="Proteomes" id="UP000265520"/>
    </source>
</evidence>
<dbReference type="EMBL" id="LXQA011163563">
    <property type="protein sequence ID" value="MCI87347.1"/>
    <property type="molecule type" value="Genomic_DNA"/>
</dbReference>